<comment type="similarity">
    <text evidence="2 5">Belongs to the acyl-CoA dehydrogenase family.</text>
</comment>
<evidence type="ECO:0000259" key="6">
    <source>
        <dbReference type="Pfam" id="PF00441"/>
    </source>
</evidence>
<organism evidence="8 9">
    <name type="scientific">Actinomadura harenae</name>
    <dbReference type="NCBI Taxonomy" id="2483351"/>
    <lineage>
        <taxon>Bacteria</taxon>
        <taxon>Bacillati</taxon>
        <taxon>Actinomycetota</taxon>
        <taxon>Actinomycetes</taxon>
        <taxon>Streptosporangiales</taxon>
        <taxon>Thermomonosporaceae</taxon>
        <taxon>Actinomadura</taxon>
    </lineage>
</organism>
<dbReference type="AlphaFoldDB" id="A0A3M2M5M3"/>
<dbReference type="InterPro" id="IPR037069">
    <property type="entry name" value="AcylCoA_DH/ox_N_sf"/>
</dbReference>
<dbReference type="SUPFAM" id="SSF56645">
    <property type="entry name" value="Acyl-CoA dehydrogenase NM domain-like"/>
    <property type="match status" value="1"/>
</dbReference>
<dbReference type="GO" id="GO:0003995">
    <property type="term" value="F:acyl-CoA dehydrogenase activity"/>
    <property type="evidence" value="ECO:0007669"/>
    <property type="project" value="TreeGrafter"/>
</dbReference>
<keyword evidence="9" id="KW-1185">Reference proteome</keyword>
<dbReference type="SUPFAM" id="SSF47203">
    <property type="entry name" value="Acyl-CoA dehydrogenase C-terminal domain-like"/>
    <property type="match status" value="1"/>
</dbReference>
<name>A0A3M2M5M3_9ACTN</name>
<dbReference type="Gene3D" id="2.40.110.10">
    <property type="entry name" value="Butyryl-CoA Dehydrogenase, subunit A, domain 2"/>
    <property type="match status" value="1"/>
</dbReference>
<dbReference type="EMBL" id="RFFG01000033">
    <property type="protein sequence ID" value="RMI42408.1"/>
    <property type="molecule type" value="Genomic_DNA"/>
</dbReference>
<gene>
    <name evidence="8" type="ORF">EBO15_19390</name>
</gene>
<dbReference type="Pfam" id="PF02770">
    <property type="entry name" value="Acyl-CoA_dh_M"/>
    <property type="match status" value="1"/>
</dbReference>
<keyword evidence="4 5" id="KW-0274">FAD</keyword>
<dbReference type="InterPro" id="IPR009100">
    <property type="entry name" value="AcylCoA_DH/oxidase_NM_dom_sf"/>
</dbReference>
<accession>A0A3M2M5M3</accession>
<evidence type="ECO:0000256" key="4">
    <source>
        <dbReference type="ARBA" id="ARBA00022827"/>
    </source>
</evidence>
<dbReference type="InterPro" id="IPR009075">
    <property type="entry name" value="AcylCo_DH/oxidase_C"/>
</dbReference>
<dbReference type="Gene3D" id="1.20.140.10">
    <property type="entry name" value="Butyryl-CoA Dehydrogenase, subunit A, domain 3"/>
    <property type="match status" value="1"/>
</dbReference>
<evidence type="ECO:0000256" key="1">
    <source>
        <dbReference type="ARBA" id="ARBA00001974"/>
    </source>
</evidence>
<comment type="caution">
    <text evidence="8">The sequence shown here is derived from an EMBL/GenBank/DDBJ whole genome shotgun (WGS) entry which is preliminary data.</text>
</comment>
<evidence type="ECO:0000259" key="7">
    <source>
        <dbReference type="Pfam" id="PF02770"/>
    </source>
</evidence>
<proteinExistence type="inferred from homology"/>
<dbReference type="Pfam" id="PF00441">
    <property type="entry name" value="Acyl-CoA_dh_1"/>
    <property type="match status" value="1"/>
</dbReference>
<dbReference type="Gene3D" id="1.10.540.10">
    <property type="entry name" value="Acyl-CoA dehydrogenase/oxidase, N-terminal domain"/>
    <property type="match status" value="1"/>
</dbReference>
<evidence type="ECO:0000313" key="9">
    <source>
        <dbReference type="Proteomes" id="UP000282674"/>
    </source>
</evidence>
<dbReference type="Proteomes" id="UP000282674">
    <property type="component" value="Unassembled WGS sequence"/>
</dbReference>
<protein>
    <submittedName>
        <fullName evidence="8">Acyl-CoA dehydrogenase</fullName>
    </submittedName>
</protein>
<keyword evidence="3 5" id="KW-0285">Flavoprotein</keyword>
<dbReference type="InterPro" id="IPR036250">
    <property type="entry name" value="AcylCo_DH-like_C"/>
</dbReference>
<evidence type="ECO:0000256" key="3">
    <source>
        <dbReference type="ARBA" id="ARBA00022630"/>
    </source>
</evidence>
<comment type="cofactor">
    <cofactor evidence="1 5">
        <name>FAD</name>
        <dbReference type="ChEBI" id="CHEBI:57692"/>
    </cofactor>
</comment>
<dbReference type="GO" id="GO:0005886">
    <property type="term" value="C:plasma membrane"/>
    <property type="evidence" value="ECO:0007669"/>
    <property type="project" value="TreeGrafter"/>
</dbReference>
<dbReference type="InterPro" id="IPR046373">
    <property type="entry name" value="Acyl-CoA_Oxase/DH_mid-dom_sf"/>
</dbReference>
<dbReference type="GO" id="GO:0050660">
    <property type="term" value="F:flavin adenine dinucleotide binding"/>
    <property type="evidence" value="ECO:0007669"/>
    <property type="project" value="InterPro"/>
</dbReference>
<evidence type="ECO:0000313" key="8">
    <source>
        <dbReference type="EMBL" id="RMI42408.1"/>
    </source>
</evidence>
<dbReference type="PANTHER" id="PTHR43884">
    <property type="entry name" value="ACYL-COA DEHYDROGENASE"/>
    <property type="match status" value="1"/>
</dbReference>
<evidence type="ECO:0000256" key="5">
    <source>
        <dbReference type="RuleBase" id="RU362125"/>
    </source>
</evidence>
<dbReference type="RefSeq" id="WP_122195830.1">
    <property type="nucleotide sequence ID" value="NZ_JBHSKC010000019.1"/>
</dbReference>
<sequence length="598" mass="63525">MILDALRPAARLETALGDPHVPGGPCAFAASAALDDAEAFPERAVAELDRLGVPSWYVPAVFGGRLRDQEQLFHLVRVMARRDLTVAVAHGKTYLGAVSAWVGAEPGQAEALGARVAAGDVFSWALTERDHGSDLLAGEVTATVLPGGGHRLDGEKWLINNATRGRWVCVLARTDPAGGPRGFTFLMVDKHALPDGSWRTLPKVHTHGIRGADISGIAFHGAETGPDARVGRQGAGLEIALKALQLTRTLCGALSAGAADHALRTTLDLLSRQHRFGRPVTELPLSRRDLADCYADLLLCEAVGVLTSRSAQTLTGELAVGSAVVKYLAPTLTDGLIGRLGRMLGVRALTGPVPGGAYGTCPDGRFQKLQRDHRIVGMFDGNTVVNLNLLVNHASTLVRGHRDGTVRWAGLDRAADLRAPLPPFDRTALAVLSRTGSSITQALPELARRVRADGPPDLADLAGRAADASGRVHARLAEHVPAPRLVPAEAFRAAEDYALCYAAATCLALYVNTRPGLGLSADLWQDAVWVKACLARVLARLGEDTGHTTDALYGPLLSRHRSGALLSLFDLPLPDRTAARYRDREADGARRPVAEAVR</sequence>
<dbReference type="OrthoDB" id="3666321at2"/>
<keyword evidence="5" id="KW-0560">Oxidoreductase</keyword>
<dbReference type="PANTHER" id="PTHR43884:SF19">
    <property type="entry name" value="ACYL-COA DEHYDROGENASE FADE4-RELATED"/>
    <property type="match status" value="1"/>
</dbReference>
<dbReference type="CDD" id="cd00567">
    <property type="entry name" value="ACAD"/>
    <property type="match status" value="1"/>
</dbReference>
<evidence type="ECO:0000256" key="2">
    <source>
        <dbReference type="ARBA" id="ARBA00009347"/>
    </source>
</evidence>
<feature type="domain" description="Acyl-CoA oxidase/dehydrogenase middle" evidence="7">
    <location>
        <begin position="124"/>
        <end position="220"/>
    </location>
</feature>
<reference evidence="8 9" key="1">
    <citation type="submission" date="2018-10" db="EMBL/GenBank/DDBJ databases">
        <title>Isolation from soil.</title>
        <authorList>
            <person name="Hu J."/>
        </authorList>
    </citation>
    <scope>NUCLEOTIDE SEQUENCE [LARGE SCALE GENOMIC DNA]</scope>
    <source>
        <strain evidence="8 9">NEAU-Ht49</strain>
    </source>
</reference>
<feature type="domain" description="Acyl-CoA dehydrogenase/oxidase C-terminal" evidence="6">
    <location>
        <begin position="234"/>
        <end position="391"/>
    </location>
</feature>
<dbReference type="InterPro" id="IPR006091">
    <property type="entry name" value="Acyl-CoA_Oxase/DH_mid-dom"/>
</dbReference>